<dbReference type="EMBL" id="QWKH01000070">
    <property type="protein sequence ID" value="NBI35064.1"/>
    <property type="molecule type" value="Genomic_DNA"/>
</dbReference>
<comment type="caution">
    <text evidence="1">The sequence shown here is derived from an EMBL/GenBank/DDBJ whole genome shotgun (WGS) entry which is preliminary data.</text>
</comment>
<dbReference type="AlphaFoldDB" id="A0A7C9NBH4"/>
<accession>A0A7C9NBH4</accession>
<sequence length="476" mass="52421">MTGGTESGAGTATGNRRLTAEYLDVVRSLGGDVPGRRAAAAFMEASTAVVHGTVVESSFLPKLFDDVSFRILQHAAATMYSIMAKVTRRYVDDPSFRELFRLDARLEELIALPRGYDAVIPVCRVDVFFDEDAGTVKFCELNTDGTSGMNENREITRSILPSESLREFARRHRVEPCELVDSWVRAFAEDYRQWAVSHEGASAVPAIAICDYLEKATLSEFEVYRQAFREAGFSCVICDIRDLRFEGGRLLDAEGGVVDAVWRRAVTSDVLARWDESRALLEAATSDAVCLIGSFAGSLTHDKQVFRVLHDPRAKAILTDEERAFVEATVPFTAFLAADSVDLAAVKASKDRWVIKPSDLFDATDVFLGCMQDQKTWEALVDRFADGASGVPFLLQEFVTPFKTEVLPPDAGILEADEAQAARVCPQLWNNLSGLYLYNGEFVGVFSRQGPRPIITGNMTAATLWVDRGEGAFEAS</sequence>
<protein>
    <submittedName>
        <fullName evidence="1">Carboxylate--amine ligase</fullName>
    </submittedName>
</protein>
<dbReference type="SUPFAM" id="SSF56059">
    <property type="entry name" value="Glutathione synthetase ATP-binding domain-like"/>
    <property type="match status" value="1"/>
</dbReference>
<evidence type="ECO:0000313" key="1">
    <source>
        <dbReference type="EMBL" id="NBI35064.1"/>
    </source>
</evidence>
<dbReference type="GO" id="GO:0016874">
    <property type="term" value="F:ligase activity"/>
    <property type="evidence" value="ECO:0007669"/>
    <property type="project" value="UniProtKB-KW"/>
</dbReference>
<gene>
    <name evidence="1" type="ORF">D1639_08505</name>
</gene>
<name>A0A7C9NBH4_9BACT</name>
<proteinExistence type="predicted"/>
<organism evidence="1">
    <name type="scientific">Muribaculaceae bacterium Z82</name>
    <dbReference type="NCBI Taxonomy" id="2304548"/>
    <lineage>
        <taxon>Bacteria</taxon>
        <taxon>Pseudomonadati</taxon>
        <taxon>Bacteroidota</taxon>
        <taxon>Bacteroidia</taxon>
        <taxon>Bacteroidales</taxon>
        <taxon>Muribaculaceae</taxon>
    </lineage>
</organism>
<keyword evidence="1" id="KW-0436">Ligase</keyword>
<reference evidence="1" key="1">
    <citation type="submission" date="2018-08" db="EMBL/GenBank/DDBJ databases">
        <title>Murine metabolic-syndrome-specific gut microbial biobank.</title>
        <authorList>
            <person name="Liu C."/>
        </authorList>
    </citation>
    <scope>NUCLEOTIDE SEQUENCE [LARGE SCALE GENOMIC DNA]</scope>
    <source>
        <strain evidence="1">Z82</strain>
    </source>
</reference>